<accession>A0A0G4FTC1</accession>
<proteinExistence type="predicted"/>
<dbReference type="PhylomeDB" id="A0A0G4FTC1"/>
<protein>
    <submittedName>
        <fullName evidence="1">Uncharacterized protein</fullName>
    </submittedName>
</protein>
<dbReference type="VEuPathDB" id="CryptoDB:Cvel_3730"/>
<dbReference type="InterPro" id="IPR001611">
    <property type="entry name" value="Leu-rich_rpt"/>
</dbReference>
<dbReference type="EMBL" id="CDMZ01000617">
    <property type="protein sequence ID" value="CEM18030.1"/>
    <property type="molecule type" value="Genomic_DNA"/>
</dbReference>
<dbReference type="AlphaFoldDB" id="A0A0G4FTC1"/>
<dbReference type="InterPro" id="IPR042419">
    <property type="entry name" value="LRC31"/>
</dbReference>
<gene>
    <name evidence="1" type="ORF">Cvel_3730</name>
</gene>
<dbReference type="Gene3D" id="3.80.10.10">
    <property type="entry name" value="Ribonuclease Inhibitor"/>
    <property type="match status" value="1"/>
</dbReference>
<dbReference type="SUPFAM" id="SSF52047">
    <property type="entry name" value="RNI-like"/>
    <property type="match status" value="1"/>
</dbReference>
<name>A0A0G4FTC1_9ALVE</name>
<sequence>MRGEQVIVERDALSVVLNHADPSPWEKISSQERLQSVNISRNSGVSASRWSSLGARLESLERLKTLRLSWCELYDEKVEMFFPSLPVTLEELHLQANNKISSVGWASLGTRLKSLEQLKKLDLYSCGLEAAKVQSLFPSLPTSLEHLNLSGCGLQDGTSQLLFPSLPVTLEDLDLQGE</sequence>
<dbReference type="PANTHER" id="PTHR24109">
    <property type="entry name" value="LEUCINE-RICH REPEAT-CONTAINING PROTEIN 31"/>
    <property type="match status" value="1"/>
</dbReference>
<organism evidence="1">
    <name type="scientific">Chromera velia CCMP2878</name>
    <dbReference type="NCBI Taxonomy" id="1169474"/>
    <lineage>
        <taxon>Eukaryota</taxon>
        <taxon>Sar</taxon>
        <taxon>Alveolata</taxon>
        <taxon>Colpodellida</taxon>
        <taxon>Chromeraceae</taxon>
        <taxon>Chromera</taxon>
    </lineage>
</organism>
<dbReference type="Pfam" id="PF13516">
    <property type="entry name" value="LRR_6"/>
    <property type="match status" value="1"/>
</dbReference>
<dbReference type="InterPro" id="IPR032675">
    <property type="entry name" value="LRR_dom_sf"/>
</dbReference>
<evidence type="ECO:0000313" key="1">
    <source>
        <dbReference type="EMBL" id="CEM18030.1"/>
    </source>
</evidence>
<reference evidence="1" key="1">
    <citation type="submission" date="2014-11" db="EMBL/GenBank/DDBJ databases">
        <authorList>
            <person name="Otto D Thomas"/>
            <person name="Naeem Raeece"/>
        </authorList>
    </citation>
    <scope>NUCLEOTIDE SEQUENCE</scope>
</reference>
<dbReference type="PANTHER" id="PTHR24109:SF3">
    <property type="entry name" value="LEUCINE-RICH REPEAT-CONTAINING PROTEIN 31"/>
    <property type="match status" value="1"/>
</dbReference>